<dbReference type="EMBL" id="CAJJDM010000043">
    <property type="protein sequence ID" value="CAD8069157.1"/>
    <property type="molecule type" value="Genomic_DNA"/>
</dbReference>
<gene>
    <name evidence="1" type="ORF">PPRIM_AZ9-3.1.T0430226</name>
</gene>
<dbReference type="Proteomes" id="UP000688137">
    <property type="component" value="Unassembled WGS sequence"/>
</dbReference>
<evidence type="ECO:0000313" key="2">
    <source>
        <dbReference type="Proteomes" id="UP000688137"/>
    </source>
</evidence>
<comment type="caution">
    <text evidence="1">The sequence shown here is derived from an EMBL/GenBank/DDBJ whole genome shotgun (WGS) entry which is preliminary data.</text>
</comment>
<protein>
    <submittedName>
        <fullName evidence="1">Uncharacterized protein</fullName>
    </submittedName>
</protein>
<evidence type="ECO:0000313" key="1">
    <source>
        <dbReference type="EMBL" id="CAD8069157.1"/>
    </source>
</evidence>
<organism evidence="1 2">
    <name type="scientific">Paramecium primaurelia</name>
    <dbReference type="NCBI Taxonomy" id="5886"/>
    <lineage>
        <taxon>Eukaryota</taxon>
        <taxon>Sar</taxon>
        <taxon>Alveolata</taxon>
        <taxon>Ciliophora</taxon>
        <taxon>Intramacronucleata</taxon>
        <taxon>Oligohymenophorea</taxon>
        <taxon>Peniculida</taxon>
        <taxon>Parameciidae</taxon>
        <taxon>Paramecium</taxon>
    </lineage>
</organism>
<dbReference type="AlphaFoldDB" id="A0A8S1LN64"/>
<proteinExistence type="predicted"/>
<dbReference type="OMA" id="VENMMLK"/>
<reference evidence="1" key="1">
    <citation type="submission" date="2021-01" db="EMBL/GenBank/DDBJ databases">
        <authorList>
            <consortium name="Genoscope - CEA"/>
            <person name="William W."/>
        </authorList>
    </citation>
    <scope>NUCLEOTIDE SEQUENCE</scope>
</reference>
<sequence>MNQQSIKYLITQIRKVNNQEDKTIGEFLQLVRQMYDVKQKGDCMNLISSGFTSVLLEIIFKLNVIDENDRMEAFLFYRDLLQYEFQNADRQLRKSDDQLESYRLIKLLPKQLYELFLDDGDETAIFSNFSREWNTPNLVWTQTMMKEMLLIYIEYNNQILKKPSNDYAQIFPINSPLFPEQRNETFVENMMLKEYNLQPNWQTDEGLIVFMNELIESINQSLRLYLEGNFINSESSIKQFERLSCKLLTQLTSFELALEQFFFNSSHPEFENEMKLLEDYDQSQINKLLQEQRDTIPIMIVKSVQKWLELINVDHIVINPLIKSCLIQIHYILSQSEVALVILDEIDILHKSLNICLKIINSQQHKYDKLLTLVTICDMITFKFLISKLDSKHFNQIISIYQTVIKDDQMIINAFKNLIALMYTDSSVAGDFNKYLLQQSVPIQSSDLKILQNKEFNKLNLWRKQFDENYKIPIYEQLSKSTKEYPVFPIISECALQQLPHKSEILENRLKMIEKYYDEYIFNLQQGKIIEINMNLNSQYEPQTEQISLRQSSIVKEQSDDILIGEDEIFS</sequence>
<keyword evidence="2" id="KW-1185">Reference proteome</keyword>
<accession>A0A8S1LN64</accession>
<name>A0A8S1LN64_PARPR</name>